<evidence type="ECO:0000256" key="2">
    <source>
        <dbReference type="ARBA" id="ARBA00022448"/>
    </source>
</evidence>
<comment type="caution">
    <text evidence="11">The sequence shown here is derived from an EMBL/GenBank/DDBJ whole genome shotgun (WGS) entry which is preliminary data.</text>
</comment>
<dbReference type="EMBL" id="PKPP01011447">
    <property type="protein sequence ID" value="PWA44122.1"/>
    <property type="molecule type" value="Genomic_DNA"/>
</dbReference>
<proteinExistence type="inferred from homology"/>
<comment type="subcellular location">
    <subcellularLocation>
        <location evidence="1">Endoplasmic reticulum membrane</location>
        <topology evidence="1">Multi-pass membrane protein</topology>
    </subcellularLocation>
</comment>
<keyword evidence="6 10" id="KW-0472">Membrane</keyword>
<evidence type="ECO:0000256" key="1">
    <source>
        <dbReference type="ARBA" id="ARBA00004477"/>
    </source>
</evidence>
<dbReference type="PANTHER" id="PTHR31651">
    <property type="match status" value="1"/>
</dbReference>
<feature type="transmembrane region" description="Helical" evidence="10">
    <location>
        <begin position="46"/>
        <end position="64"/>
    </location>
</feature>
<name>A0A2U1L545_ARTAN</name>
<evidence type="ECO:0000313" key="12">
    <source>
        <dbReference type="Proteomes" id="UP000245207"/>
    </source>
</evidence>
<evidence type="ECO:0000256" key="3">
    <source>
        <dbReference type="ARBA" id="ARBA00022692"/>
    </source>
</evidence>
<evidence type="ECO:0000256" key="10">
    <source>
        <dbReference type="SAM" id="Phobius"/>
    </source>
</evidence>
<feature type="transmembrane region" description="Helical" evidence="10">
    <location>
        <begin position="12"/>
        <end position="34"/>
    </location>
</feature>
<dbReference type="GO" id="GO:0005789">
    <property type="term" value="C:endoplasmic reticulum membrane"/>
    <property type="evidence" value="ECO:0007669"/>
    <property type="project" value="UniProtKB-SubCell"/>
</dbReference>
<dbReference type="GO" id="GO:0080162">
    <property type="term" value="P:endoplasmic reticulum to cytosol auxin transport"/>
    <property type="evidence" value="ECO:0007669"/>
    <property type="project" value="InterPro"/>
</dbReference>
<evidence type="ECO:0000256" key="5">
    <source>
        <dbReference type="ARBA" id="ARBA00022989"/>
    </source>
</evidence>
<organism evidence="11 12">
    <name type="scientific">Artemisia annua</name>
    <name type="common">Sweet wormwood</name>
    <dbReference type="NCBI Taxonomy" id="35608"/>
    <lineage>
        <taxon>Eukaryota</taxon>
        <taxon>Viridiplantae</taxon>
        <taxon>Streptophyta</taxon>
        <taxon>Embryophyta</taxon>
        <taxon>Tracheophyta</taxon>
        <taxon>Spermatophyta</taxon>
        <taxon>Magnoliopsida</taxon>
        <taxon>eudicotyledons</taxon>
        <taxon>Gunneridae</taxon>
        <taxon>Pentapetalae</taxon>
        <taxon>asterids</taxon>
        <taxon>campanulids</taxon>
        <taxon>Asterales</taxon>
        <taxon>Asteraceae</taxon>
        <taxon>Asteroideae</taxon>
        <taxon>Anthemideae</taxon>
        <taxon>Artemisiinae</taxon>
        <taxon>Artemisia</taxon>
    </lineage>
</organism>
<dbReference type="InterPro" id="IPR004776">
    <property type="entry name" value="Mem_transp_PIN-like"/>
</dbReference>
<evidence type="ECO:0000256" key="4">
    <source>
        <dbReference type="ARBA" id="ARBA00022824"/>
    </source>
</evidence>
<keyword evidence="5 10" id="KW-1133">Transmembrane helix</keyword>
<keyword evidence="4" id="KW-0256">Endoplasmic reticulum</keyword>
<feature type="transmembrane region" description="Helical" evidence="10">
    <location>
        <begin position="322"/>
        <end position="343"/>
    </location>
</feature>
<evidence type="ECO:0000256" key="9">
    <source>
        <dbReference type="ARBA" id="ARBA00025752"/>
    </source>
</evidence>
<accession>A0A2U1L545</accession>
<dbReference type="GO" id="GO:0009734">
    <property type="term" value="P:auxin-activated signaling pathway"/>
    <property type="evidence" value="ECO:0007669"/>
    <property type="project" value="UniProtKB-KW"/>
</dbReference>
<dbReference type="OrthoDB" id="191139at2759"/>
<feature type="transmembrane region" description="Helical" evidence="10">
    <location>
        <begin position="391"/>
        <end position="414"/>
    </location>
</feature>
<evidence type="ECO:0000313" key="11">
    <source>
        <dbReference type="EMBL" id="PWA44122.1"/>
    </source>
</evidence>
<dbReference type="STRING" id="35608.A0A2U1L545"/>
<dbReference type="Pfam" id="PF03547">
    <property type="entry name" value="Mem_trans"/>
    <property type="match status" value="1"/>
</dbReference>
<protein>
    <submittedName>
        <fullName evidence="11">Auxin efflux carrier</fullName>
    </submittedName>
</protein>
<keyword evidence="7" id="KW-0927">Auxin signaling pathway</keyword>
<comment type="similarity">
    <text evidence="9">Belongs to the auxin efflux carrier (TC 2.A.69.2) family.</text>
</comment>
<feature type="transmembrane region" description="Helical" evidence="10">
    <location>
        <begin position="106"/>
        <end position="127"/>
    </location>
</feature>
<evidence type="ECO:0000256" key="7">
    <source>
        <dbReference type="ARBA" id="ARBA00023294"/>
    </source>
</evidence>
<keyword evidence="2" id="KW-0813">Transport</keyword>
<keyword evidence="12" id="KW-1185">Reference proteome</keyword>
<reference evidence="11 12" key="1">
    <citation type="journal article" date="2018" name="Mol. Plant">
        <title>The genome of Artemisia annua provides insight into the evolution of Asteraceae family and artemisinin biosynthesis.</title>
        <authorList>
            <person name="Shen Q."/>
            <person name="Zhang L."/>
            <person name="Liao Z."/>
            <person name="Wang S."/>
            <person name="Yan T."/>
            <person name="Shi P."/>
            <person name="Liu M."/>
            <person name="Fu X."/>
            <person name="Pan Q."/>
            <person name="Wang Y."/>
            <person name="Lv Z."/>
            <person name="Lu X."/>
            <person name="Zhang F."/>
            <person name="Jiang W."/>
            <person name="Ma Y."/>
            <person name="Chen M."/>
            <person name="Hao X."/>
            <person name="Li L."/>
            <person name="Tang Y."/>
            <person name="Lv G."/>
            <person name="Zhou Y."/>
            <person name="Sun X."/>
            <person name="Brodelius P.E."/>
            <person name="Rose J.K.C."/>
            <person name="Tang K."/>
        </authorList>
    </citation>
    <scope>NUCLEOTIDE SEQUENCE [LARGE SCALE GENOMIC DNA]</scope>
    <source>
        <strain evidence="12">cv. Huhao1</strain>
        <tissue evidence="11">Leaf</tissue>
    </source>
</reference>
<dbReference type="InterPro" id="IPR045033">
    <property type="entry name" value="PILS1/3/4/5/7"/>
</dbReference>
<evidence type="ECO:0000256" key="8">
    <source>
        <dbReference type="ARBA" id="ARBA00025100"/>
    </source>
</evidence>
<evidence type="ECO:0000256" key="6">
    <source>
        <dbReference type="ARBA" id="ARBA00023136"/>
    </source>
</evidence>
<sequence length="428" mass="46648">MGFWSLFETASMPLLEVLLVSSIGAVMATDYFNILSSDTRKSLNKIVFVAFTPSLIFASLAKTVTLQDIISWWFMPINIGITFICGGILGWIAAKLIKPKPHLEGLLIAMCSSGNLGNILLIIVPAICTEGGSPFGEHSICKSKGLSYSSFSMALGSFYIWTYTYQLLKSSSSRYTTMKEIEDSPQEPNKDSNANEKTHLLKGEPQEYIDVVVPLSYSTSDDTQIQGLVSKDVKKGKFSSKVAEILHTVLEELLAPPTLGSIVGLVFGATPWLRNLVIGDNAPLRVIQDSVTLLGDGTIPCITLILGGNLIQGLRRTSIKPVIIITMIFVRFVILPMIGILVIKTATSLGLLPSDPLFSFVLLIQYTVPPAMNISTMTQLFNVGQEECSVLTMWCYLVAAIALTGWSTIFYELLSAKQASKKSAILIL</sequence>
<gene>
    <name evidence="11" type="ORF">CTI12_AA498040</name>
</gene>
<dbReference type="AlphaFoldDB" id="A0A2U1L545"/>
<comment type="function">
    <text evidence="8">Involved in cellular auxin homeostasis by regulating auxin metabolism. Regulates intracellular auxin accumulation at the endoplasmic reticulum and thus auxin availability for nuclear auxin signaling.</text>
</comment>
<keyword evidence="3 10" id="KW-0812">Transmembrane</keyword>
<dbReference type="PANTHER" id="PTHR31651:SF3">
    <property type="entry name" value="PROTEIN PIN-LIKES 7"/>
    <property type="match status" value="1"/>
</dbReference>
<feature type="transmembrane region" description="Helical" evidence="10">
    <location>
        <begin position="70"/>
        <end position="94"/>
    </location>
</feature>
<feature type="transmembrane region" description="Helical" evidence="10">
    <location>
        <begin position="147"/>
        <end position="168"/>
    </location>
</feature>
<dbReference type="Proteomes" id="UP000245207">
    <property type="component" value="Unassembled WGS sequence"/>
</dbReference>